<evidence type="ECO:0000313" key="1">
    <source>
        <dbReference type="EMBL" id="KAK3755387.1"/>
    </source>
</evidence>
<dbReference type="AlphaFoldDB" id="A0AAE0YT55"/>
<organism evidence="1 2">
    <name type="scientific">Elysia crispata</name>
    <name type="common">lettuce slug</name>
    <dbReference type="NCBI Taxonomy" id="231223"/>
    <lineage>
        <taxon>Eukaryota</taxon>
        <taxon>Metazoa</taxon>
        <taxon>Spiralia</taxon>
        <taxon>Lophotrochozoa</taxon>
        <taxon>Mollusca</taxon>
        <taxon>Gastropoda</taxon>
        <taxon>Heterobranchia</taxon>
        <taxon>Euthyneura</taxon>
        <taxon>Panpulmonata</taxon>
        <taxon>Sacoglossa</taxon>
        <taxon>Placobranchoidea</taxon>
        <taxon>Plakobranchidae</taxon>
        <taxon>Elysia</taxon>
    </lineage>
</organism>
<gene>
    <name evidence="1" type="ORF">RRG08_026117</name>
</gene>
<sequence>MGRQASLFGQHRHLPGLTIYTGAFLCRFLLIPANGSKHFRGGSTSVEILDHSHPEYYTTQLLPLGNDPHEAVRTWTMIPRTSGTSIQGIVKRNRTKIRADNREALGSVTVGKERNI</sequence>
<keyword evidence="2" id="KW-1185">Reference proteome</keyword>
<dbReference type="Proteomes" id="UP001283361">
    <property type="component" value="Unassembled WGS sequence"/>
</dbReference>
<comment type="caution">
    <text evidence="1">The sequence shown here is derived from an EMBL/GenBank/DDBJ whole genome shotgun (WGS) entry which is preliminary data.</text>
</comment>
<accession>A0AAE0YT55</accession>
<evidence type="ECO:0000313" key="2">
    <source>
        <dbReference type="Proteomes" id="UP001283361"/>
    </source>
</evidence>
<protein>
    <submittedName>
        <fullName evidence="1">Uncharacterized protein</fullName>
    </submittedName>
</protein>
<proteinExistence type="predicted"/>
<reference evidence="1" key="1">
    <citation type="journal article" date="2023" name="G3 (Bethesda)">
        <title>A reference genome for the long-term kleptoplast-retaining sea slug Elysia crispata morphotype clarki.</title>
        <authorList>
            <person name="Eastman K.E."/>
            <person name="Pendleton A.L."/>
            <person name="Shaikh M.A."/>
            <person name="Suttiyut T."/>
            <person name="Ogas R."/>
            <person name="Tomko P."/>
            <person name="Gavelis G."/>
            <person name="Widhalm J.R."/>
            <person name="Wisecaver J.H."/>
        </authorList>
    </citation>
    <scope>NUCLEOTIDE SEQUENCE</scope>
    <source>
        <strain evidence="1">ECLA1</strain>
    </source>
</reference>
<dbReference type="EMBL" id="JAWDGP010005602">
    <property type="protein sequence ID" value="KAK3755387.1"/>
    <property type="molecule type" value="Genomic_DNA"/>
</dbReference>
<name>A0AAE0YT55_9GAST</name>